<evidence type="ECO:0000256" key="4">
    <source>
        <dbReference type="ARBA" id="ARBA00022729"/>
    </source>
</evidence>
<dbReference type="InterPro" id="IPR003599">
    <property type="entry name" value="Ig_sub"/>
</dbReference>
<dbReference type="CDD" id="cd00063">
    <property type="entry name" value="FN3"/>
    <property type="match status" value="3"/>
</dbReference>
<feature type="domain" description="Tyrosine specific protein phosphatases" evidence="14">
    <location>
        <begin position="1296"/>
        <end position="1372"/>
    </location>
</feature>
<dbReference type="InterPro" id="IPR050348">
    <property type="entry name" value="Protein-Tyr_Phosphatase"/>
</dbReference>
<dbReference type="OrthoDB" id="6058203at2759"/>
<comment type="catalytic activity">
    <reaction evidence="11">
        <text>O-phospho-L-tyrosyl-[protein] + H2O = L-tyrosyl-[protein] + phosphate</text>
        <dbReference type="Rhea" id="RHEA:10684"/>
        <dbReference type="Rhea" id="RHEA-COMP:10136"/>
        <dbReference type="Rhea" id="RHEA-COMP:20101"/>
        <dbReference type="ChEBI" id="CHEBI:15377"/>
        <dbReference type="ChEBI" id="CHEBI:43474"/>
        <dbReference type="ChEBI" id="CHEBI:46858"/>
        <dbReference type="ChEBI" id="CHEBI:61978"/>
        <dbReference type="EC" id="3.1.3.48"/>
    </reaction>
</comment>
<dbReference type="PANTHER" id="PTHR19134:SF495">
    <property type="entry name" value="TYROSINE-PROTEIN PHOSPHATASE 69D"/>
    <property type="match status" value="1"/>
</dbReference>
<dbReference type="InterPro" id="IPR003961">
    <property type="entry name" value="FN3_dom"/>
</dbReference>
<dbReference type="SMART" id="SM00060">
    <property type="entry name" value="FN3"/>
    <property type="match status" value="3"/>
</dbReference>
<feature type="domain" description="Fibronectin type-III" evidence="16">
    <location>
        <begin position="239"/>
        <end position="336"/>
    </location>
</feature>
<dbReference type="InterPro" id="IPR007110">
    <property type="entry name" value="Ig-like_dom"/>
</dbReference>
<keyword evidence="6" id="KW-0904">Protein phosphatase</keyword>
<dbReference type="SUPFAM" id="SSF52799">
    <property type="entry name" value="(Phosphotyrosine protein) phosphatases II"/>
    <property type="match status" value="2"/>
</dbReference>
<feature type="chain" id="PRO_5007310945" description="protein-tyrosine-phosphatase" evidence="12">
    <location>
        <begin position="28"/>
        <end position="1389"/>
    </location>
</feature>
<dbReference type="Proteomes" id="UP000007266">
    <property type="component" value="Unassembled WGS sequence"/>
</dbReference>
<evidence type="ECO:0000259" key="15">
    <source>
        <dbReference type="PROSITE" id="PS50835"/>
    </source>
</evidence>
<evidence type="ECO:0000256" key="2">
    <source>
        <dbReference type="ARBA" id="ARBA00013064"/>
    </source>
</evidence>
<dbReference type="FunFam" id="3.90.190.10:FF:000096">
    <property type="entry name" value="Tyrosine-protein phosphatase 69D"/>
    <property type="match status" value="1"/>
</dbReference>
<dbReference type="InterPro" id="IPR003595">
    <property type="entry name" value="Tyr_Pase_cat"/>
</dbReference>
<dbReference type="PROSITE" id="PS50835">
    <property type="entry name" value="IG_LIKE"/>
    <property type="match status" value="1"/>
</dbReference>
<dbReference type="GO" id="GO:0016020">
    <property type="term" value="C:membrane"/>
    <property type="evidence" value="ECO:0007669"/>
    <property type="project" value="UniProtKB-SubCell"/>
</dbReference>
<dbReference type="EC" id="3.1.3.48" evidence="2"/>
<dbReference type="InterPro" id="IPR036179">
    <property type="entry name" value="Ig-like_dom_sf"/>
</dbReference>
<evidence type="ECO:0000256" key="1">
    <source>
        <dbReference type="ARBA" id="ARBA00004167"/>
    </source>
</evidence>
<feature type="domain" description="Tyrosine-protein phosphatase" evidence="13">
    <location>
        <begin position="1124"/>
        <end position="1381"/>
    </location>
</feature>
<dbReference type="SUPFAM" id="SSF49265">
    <property type="entry name" value="Fibronectin type III"/>
    <property type="match status" value="2"/>
</dbReference>
<dbReference type="InterPro" id="IPR029021">
    <property type="entry name" value="Prot-tyrosine_phosphatase-like"/>
</dbReference>
<keyword evidence="4 12" id="KW-0732">Signal</keyword>
<keyword evidence="5" id="KW-0378">Hydrolase</keyword>
<feature type="domain" description="Fibronectin type-III" evidence="16">
    <location>
        <begin position="437"/>
        <end position="549"/>
    </location>
</feature>
<dbReference type="eggNOG" id="KOG4228">
    <property type="taxonomic scope" value="Eukaryota"/>
</dbReference>
<evidence type="ECO:0000256" key="10">
    <source>
        <dbReference type="ARBA" id="ARBA00023319"/>
    </source>
</evidence>
<dbReference type="InterPro" id="IPR013783">
    <property type="entry name" value="Ig-like_fold"/>
</dbReference>
<dbReference type="GO" id="GO:0007165">
    <property type="term" value="P:signal transduction"/>
    <property type="evidence" value="ECO:0000318"/>
    <property type="project" value="GO_Central"/>
</dbReference>
<evidence type="ECO:0000256" key="7">
    <source>
        <dbReference type="ARBA" id="ARBA00022989"/>
    </source>
</evidence>
<dbReference type="InterPro" id="IPR016130">
    <property type="entry name" value="Tyr_Pase_AS"/>
</dbReference>
<evidence type="ECO:0000256" key="6">
    <source>
        <dbReference type="ARBA" id="ARBA00022912"/>
    </source>
</evidence>
<dbReference type="InterPro" id="IPR036116">
    <property type="entry name" value="FN3_sf"/>
</dbReference>
<dbReference type="GO" id="GO:0005001">
    <property type="term" value="F:transmembrane receptor protein tyrosine phosphatase activity"/>
    <property type="evidence" value="ECO:0007669"/>
    <property type="project" value="UniProtKB-ARBA"/>
</dbReference>
<reference evidence="17 18" key="1">
    <citation type="journal article" date="2008" name="Nature">
        <title>The genome of the model beetle and pest Tribolium castaneum.</title>
        <authorList>
            <consortium name="Tribolium Genome Sequencing Consortium"/>
            <person name="Richards S."/>
            <person name="Gibbs R.A."/>
            <person name="Weinstock G.M."/>
            <person name="Brown S.J."/>
            <person name="Denell R."/>
            <person name="Beeman R.W."/>
            <person name="Gibbs R."/>
            <person name="Beeman R.W."/>
            <person name="Brown S.J."/>
            <person name="Bucher G."/>
            <person name="Friedrich M."/>
            <person name="Grimmelikhuijzen C.J."/>
            <person name="Klingler M."/>
            <person name="Lorenzen M."/>
            <person name="Richards S."/>
            <person name="Roth S."/>
            <person name="Schroder R."/>
            <person name="Tautz D."/>
            <person name="Zdobnov E.M."/>
            <person name="Muzny D."/>
            <person name="Gibbs R.A."/>
            <person name="Weinstock G.M."/>
            <person name="Attaway T."/>
            <person name="Bell S."/>
            <person name="Buhay C.J."/>
            <person name="Chandrabose M.N."/>
            <person name="Chavez D."/>
            <person name="Clerk-Blankenburg K.P."/>
            <person name="Cree A."/>
            <person name="Dao M."/>
            <person name="Davis C."/>
            <person name="Chacko J."/>
            <person name="Dinh H."/>
            <person name="Dugan-Rocha S."/>
            <person name="Fowler G."/>
            <person name="Garner T.T."/>
            <person name="Garnes J."/>
            <person name="Gnirke A."/>
            <person name="Hawes A."/>
            <person name="Hernandez J."/>
            <person name="Hines S."/>
            <person name="Holder M."/>
            <person name="Hume J."/>
            <person name="Jhangiani S.N."/>
            <person name="Joshi V."/>
            <person name="Khan Z.M."/>
            <person name="Jackson L."/>
            <person name="Kovar C."/>
            <person name="Kowis A."/>
            <person name="Lee S."/>
            <person name="Lewis L.R."/>
            <person name="Margolis J."/>
            <person name="Morgan M."/>
            <person name="Nazareth L.V."/>
            <person name="Nguyen N."/>
            <person name="Okwuonu G."/>
            <person name="Parker D."/>
            <person name="Richards S."/>
            <person name="Ruiz S.J."/>
            <person name="Santibanez J."/>
            <person name="Savard J."/>
            <person name="Scherer S.E."/>
            <person name="Schneider B."/>
            <person name="Sodergren E."/>
            <person name="Tautz D."/>
            <person name="Vattahil S."/>
            <person name="Villasana D."/>
            <person name="White C.S."/>
            <person name="Wright R."/>
            <person name="Park Y."/>
            <person name="Beeman R.W."/>
            <person name="Lord J."/>
            <person name="Oppert B."/>
            <person name="Lorenzen M."/>
            <person name="Brown S."/>
            <person name="Wang L."/>
            <person name="Savard J."/>
            <person name="Tautz D."/>
            <person name="Richards S."/>
            <person name="Weinstock G."/>
            <person name="Gibbs R.A."/>
            <person name="Liu Y."/>
            <person name="Worley K."/>
            <person name="Weinstock G."/>
            <person name="Elsik C.G."/>
            <person name="Reese J.T."/>
            <person name="Elhaik E."/>
            <person name="Landan G."/>
            <person name="Graur D."/>
            <person name="Arensburger P."/>
            <person name="Atkinson P."/>
            <person name="Beeman R.W."/>
            <person name="Beidler J."/>
            <person name="Brown S.J."/>
            <person name="Demuth J.P."/>
            <person name="Drury D.W."/>
            <person name="Du Y.Z."/>
            <person name="Fujiwara H."/>
            <person name="Lorenzen M."/>
            <person name="Maselli V."/>
            <person name="Osanai M."/>
            <person name="Park Y."/>
            <person name="Robertson H.M."/>
            <person name="Tu Z."/>
            <person name="Wang J.J."/>
            <person name="Wang S."/>
            <person name="Richards S."/>
            <person name="Song H."/>
            <person name="Zhang L."/>
            <person name="Sodergren E."/>
            <person name="Werner D."/>
            <person name="Stanke M."/>
            <person name="Morgenstern B."/>
            <person name="Solovyev V."/>
            <person name="Kosarev P."/>
            <person name="Brown G."/>
            <person name="Chen H.C."/>
            <person name="Ermolaeva O."/>
            <person name="Hlavina W."/>
            <person name="Kapustin Y."/>
            <person name="Kiryutin B."/>
            <person name="Kitts P."/>
            <person name="Maglott D."/>
            <person name="Pruitt K."/>
            <person name="Sapojnikov V."/>
            <person name="Souvorov A."/>
            <person name="Mackey A.J."/>
            <person name="Waterhouse R.M."/>
            <person name="Wyder S."/>
            <person name="Zdobnov E.M."/>
            <person name="Zdobnov E.M."/>
            <person name="Wyder S."/>
            <person name="Kriventseva E.V."/>
            <person name="Kadowaki T."/>
            <person name="Bork P."/>
            <person name="Aranda M."/>
            <person name="Bao R."/>
            <person name="Beermann A."/>
            <person name="Berns N."/>
            <person name="Bolognesi R."/>
            <person name="Bonneton F."/>
            <person name="Bopp D."/>
            <person name="Brown S.J."/>
            <person name="Bucher G."/>
            <person name="Butts T."/>
            <person name="Chaumot A."/>
            <person name="Denell R.E."/>
            <person name="Ferrier D.E."/>
            <person name="Friedrich M."/>
            <person name="Gordon C.M."/>
            <person name="Jindra M."/>
            <person name="Klingler M."/>
            <person name="Lan Q."/>
            <person name="Lattorff H.M."/>
            <person name="Laudet V."/>
            <person name="von Levetsow C."/>
            <person name="Liu Z."/>
            <person name="Lutz R."/>
            <person name="Lynch J.A."/>
            <person name="da Fonseca R.N."/>
            <person name="Posnien N."/>
            <person name="Reuter R."/>
            <person name="Roth S."/>
            <person name="Savard J."/>
            <person name="Schinko J.B."/>
            <person name="Schmitt C."/>
            <person name="Schoppmeier M."/>
            <person name="Schroder R."/>
            <person name="Shippy T.D."/>
            <person name="Simonnet F."/>
            <person name="Marques-Souza H."/>
            <person name="Tautz D."/>
            <person name="Tomoyasu Y."/>
            <person name="Trauner J."/>
            <person name="Van der Zee M."/>
            <person name="Vervoort M."/>
            <person name="Wittkopp N."/>
            <person name="Wimmer E.A."/>
            <person name="Yang X."/>
            <person name="Jones A.K."/>
            <person name="Sattelle D.B."/>
            <person name="Ebert P.R."/>
            <person name="Nelson D."/>
            <person name="Scott J.G."/>
            <person name="Beeman R.W."/>
            <person name="Muthukrishnan S."/>
            <person name="Kramer K.J."/>
            <person name="Arakane Y."/>
            <person name="Beeman R.W."/>
            <person name="Zhu Q."/>
            <person name="Hogenkamp D."/>
            <person name="Dixit R."/>
            <person name="Oppert B."/>
            <person name="Jiang H."/>
            <person name="Zou Z."/>
            <person name="Marshall J."/>
            <person name="Elpidina E."/>
            <person name="Vinokurov K."/>
            <person name="Oppert C."/>
            <person name="Zou Z."/>
            <person name="Evans J."/>
            <person name="Lu Z."/>
            <person name="Zhao P."/>
            <person name="Sumathipala N."/>
            <person name="Altincicek B."/>
            <person name="Vilcinskas A."/>
            <person name="Williams M."/>
            <person name="Hultmark D."/>
            <person name="Hetru C."/>
            <person name="Jiang H."/>
            <person name="Grimmelikhuijzen C.J."/>
            <person name="Hauser F."/>
            <person name="Cazzamali G."/>
            <person name="Williamson M."/>
            <person name="Park Y."/>
            <person name="Li B."/>
            <person name="Tanaka Y."/>
            <person name="Predel R."/>
            <person name="Neupert S."/>
            <person name="Schachtner J."/>
            <person name="Verleyen P."/>
            <person name="Raible F."/>
            <person name="Bork P."/>
            <person name="Friedrich M."/>
            <person name="Walden K.K."/>
            <person name="Robertson H.M."/>
            <person name="Angeli S."/>
            <person name="Foret S."/>
            <person name="Bucher G."/>
            <person name="Schuetz S."/>
            <person name="Maleszka R."/>
            <person name="Wimmer E.A."/>
            <person name="Beeman R.W."/>
            <person name="Lorenzen M."/>
            <person name="Tomoyasu Y."/>
            <person name="Miller S.C."/>
            <person name="Grossmann D."/>
            <person name="Bucher G."/>
        </authorList>
    </citation>
    <scope>NUCLEOTIDE SEQUENCE [LARGE SCALE GENOMIC DNA]</scope>
    <source>
        <strain evidence="17 18">Georgia GA2</strain>
    </source>
</reference>
<keyword evidence="3" id="KW-0812">Transmembrane</keyword>
<keyword evidence="10" id="KW-0393">Immunoglobulin domain</keyword>
<evidence type="ECO:0000259" key="13">
    <source>
        <dbReference type="PROSITE" id="PS50055"/>
    </source>
</evidence>
<dbReference type="InParanoid" id="D7EL55"/>
<reference evidence="17 18" key="2">
    <citation type="journal article" date="2010" name="Nucleic Acids Res.">
        <title>BeetleBase in 2010: revisions to provide comprehensive genomic information for Tribolium castaneum.</title>
        <authorList>
            <person name="Kim H.S."/>
            <person name="Murphy T."/>
            <person name="Xia J."/>
            <person name="Caragea D."/>
            <person name="Park Y."/>
            <person name="Beeman R.W."/>
            <person name="Lorenzen M.D."/>
            <person name="Butcher S."/>
            <person name="Manak J.R."/>
            <person name="Brown S.J."/>
        </authorList>
    </citation>
    <scope>NUCLEOTIDE SEQUENCE [LARGE SCALE GENOMIC DNA]</scope>
    <source>
        <strain evidence="17 18">Georgia GA2</strain>
    </source>
</reference>
<evidence type="ECO:0000256" key="9">
    <source>
        <dbReference type="ARBA" id="ARBA00023157"/>
    </source>
</evidence>
<dbReference type="InterPro" id="IPR003598">
    <property type="entry name" value="Ig_sub2"/>
</dbReference>
<dbReference type="Gene3D" id="3.90.190.10">
    <property type="entry name" value="Protein tyrosine phosphatase superfamily"/>
    <property type="match status" value="2"/>
</dbReference>
<dbReference type="HOGENOM" id="CLU_001645_5_2_1"/>
<dbReference type="SMART" id="SM00408">
    <property type="entry name" value="IGc2"/>
    <property type="match status" value="2"/>
</dbReference>
<feature type="domain" description="Tyrosine specific protein phosphatases" evidence="14">
    <location>
        <begin position="1012"/>
        <end position="1083"/>
    </location>
</feature>
<dbReference type="PROSITE" id="PS50853">
    <property type="entry name" value="FN3"/>
    <property type="match status" value="3"/>
</dbReference>
<evidence type="ECO:0000313" key="18">
    <source>
        <dbReference type="Proteomes" id="UP000007266"/>
    </source>
</evidence>
<dbReference type="CDD" id="cd00047">
    <property type="entry name" value="PTPc"/>
    <property type="match status" value="2"/>
</dbReference>
<dbReference type="Gene3D" id="2.60.40.10">
    <property type="entry name" value="Immunoglobulins"/>
    <property type="match status" value="5"/>
</dbReference>
<keyword evidence="8" id="KW-0472">Membrane</keyword>
<evidence type="ECO:0000313" key="17">
    <source>
        <dbReference type="EMBL" id="EFA11875.2"/>
    </source>
</evidence>
<dbReference type="STRING" id="7070.D7EL55"/>
<dbReference type="PANTHER" id="PTHR19134">
    <property type="entry name" value="RECEPTOR-TYPE TYROSINE-PROTEIN PHOSPHATASE"/>
    <property type="match status" value="1"/>
</dbReference>
<feature type="domain" description="Tyrosine-protein phosphatase" evidence="13">
    <location>
        <begin position="831"/>
        <end position="1092"/>
    </location>
</feature>
<dbReference type="InterPro" id="IPR000242">
    <property type="entry name" value="PTP_cat"/>
</dbReference>
<dbReference type="CDD" id="cd00096">
    <property type="entry name" value="Ig"/>
    <property type="match status" value="1"/>
</dbReference>
<gene>
    <name evidence="17" type="primary">AUGUSTUS-3.0.2_04289</name>
    <name evidence="17" type="ORF">TcasGA2_TC004289</name>
</gene>
<dbReference type="GO" id="GO:0031175">
    <property type="term" value="P:neuron projection development"/>
    <property type="evidence" value="ECO:0000318"/>
    <property type="project" value="GO_Central"/>
</dbReference>
<evidence type="ECO:0000259" key="16">
    <source>
        <dbReference type="PROSITE" id="PS50853"/>
    </source>
</evidence>
<dbReference type="InterPro" id="IPR000387">
    <property type="entry name" value="Tyr_Pase_dom"/>
</dbReference>
<organism evidence="17 18">
    <name type="scientific">Tribolium castaneum</name>
    <name type="common">Red flour beetle</name>
    <dbReference type="NCBI Taxonomy" id="7070"/>
    <lineage>
        <taxon>Eukaryota</taxon>
        <taxon>Metazoa</taxon>
        <taxon>Ecdysozoa</taxon>
        <taxon>Arthropoda</taxon>
        <taxon>Hexapoda</taxon>
        <taxon>Insecta</taxon>
        <taxon>Pterygota</taxon>
        <taxon>Neoptera</taxon>
        <taxon>Endopterygota</taxon>
        <taxon>Coleoptera</taxon>
        <taxon>Polyphaga</taxon>
        <taxon>Cucujiformia</taxon>
        <taxon>Tenebrionidae</taxon>
        <taxon>Tenebrionidae incertae sedis</taxon>
        <taxon>Tribolium</taxon>
    </lineage>
</organism>
<name>D7EL55_TRICA</name>
<keyword evidence="7" id="KW-1133">Transmembrane helix</keyword>
<dbReference type="Pfam" id="PF00041">
    <property type="entry name" value="fn3"/>
    <property type="match status" value="2"/>
</dbReference>
<dbReference type="EMBL" id="KQ973148">
    <property type="protein sequence ID" value="EFA11875.2"/>
    <property type="molecule type" value="Genomic_DNA"/>
</dbReference>
<proteinExistence type="predicted"/>
<dbReference type="SUPFAM" id="SSF48726">
    <property type="entry name" value="Immunoglobulin"/>
    <property type="match status" value="2"/>
</dbReference>
<evidence type="ECO:0000256" key="11">
    <source>
        <dbReference type="ARBA" id="ARBA00051722"/>
    </source>
</evidence>
<dbReference type="GO" id="GO:0004725">
    <property type="term" value="F:protein tyrosine phosphatase activity"/>
    <property type="evidence" value="ECO:0000318"/>
    <property type="project" value="GO_Central"/>
</dbReference>
<dbReference type="PROSITE" id="PS50055">
    <property type="entry name" value="TYR_PHOSPHATASE_PTP"/>
    <property type="match status" value="2"/>
</dbReference>
<dbReference type="FunFam" id="2.60.40.10:FF:002129">
    <property type="entry name" value="Tyrosine-protein phosphatase 69D"/>
    <property type="match status" value="1"/>
</dbReference>
<dbReference type="SMART" id="SM00404">
    <property type="entry name" value="PTPc_motif"/>
    <property type="match status" value="2"/>
</dbReference>
<keyword evidence="18" id="KW-1185">Reference proteome</keyword>
<dbReference type="FunFam" id="2.60.40.10:FF:003790">
    <property type="match status" value="1"/>
</dbReference>
<dbReference type="PROSITE" id="PS00383">
    <property type="entry name" value="TYR_PHOSPHATASE_1"/>
    <property type="match status" value="2"/>
</dbReference>
<dbReference type="FunFam" id="3.90.190.10:FF:000092">
    <property type="entry name" value="Tyrosine-protein phosphatase 69D"/>
    <property type="match status" value="1"/>
</dbReference>
<dbReference type="OMA" id="FQVRACS"/>
<dbReference type="PRINTS" id="PR00700">
    <property type="entry name" value="PRTYPHPHTASE"/>
</dbReference>
<dbReference type="SMART" id="SM00409">
    <property type="entry name" value="IG"/>
    <property type="match status" value="2"/>
</dbReference>
<sequence length="1389" mass="158361">MFACQAHYFGIFLIVCVFSKNYVKCNAVDPDDDERAVTIEVLNYNPNQLPFGGNVTIICKSVWIDSFILWTFSEKNITDGENGFKLEMESENINTKSGKKSEVSILHIVNLDLRHVGEYTCHSTHKYEPALDFCKITLNVTLPAQIVQISPPIHTKLHQDIELFCVIDGYPLEEIKWFRDSDLLPAELWSTKILNDTRKNTTLTVKEVTKKDNATYTCVAASGPTSANATSAILVLDKPQVSIDFVKAIGINKIYFNWTVNDGNDPQNLRYTIQYMSSGDSNWIYLQEQIDGKKRSHVLNGNFKNNTEYKLRIMAKNSEGESQYSISDPVRMLSEDPVFIPEVKVTGVTVSSITISWSTPTEDLKDHVQYYTLYLKTDNSSFNAIHPASKENYHMFSELDPATTYNFQVAACSEYSGICGPPSDAVNGTTMDGISGPPSKPTIQCRFDNISQVSFVHVTWQAPVKPHGMIISYNVHLEGSASFINDQGLLEHTTWGPKLKSVRENTFNTRFNNVSANTNYTVKISGVTRTKKNGEAVELHCTMPSMLPDKQKLSQLYWLKMEEQGKWLFKLLLPRVSERNGPICCYRIYLVRMEDQQKLAELPTPEDLSIVSYQEAHRTPRGGAYVAEMFTSDTFQGEVFLGDDQVFNLTSNQCDECIGLRPYNTPREVKKDDTNSTVNRVRRDERLSDPLPPFDGTLDISSNYTGFVEIIVYGNSSKSSTIAAYSNYLVMMNPGPEVVAAPSTGTLSLVVQILCGLVMIVLLLLGALCILHHYTKQAHAQAVEITFRTSLRSLRGRQRLVSLNPPDMCPISKGELVAAYIERHRDSDYGFQQEFELLPDRFSDRTTRASDARENVYKNRYPDIKAYDQTRVKLSQIDSIAGSDYVNANFVMGYKERKKFICAQGPMDTTVNDFWRMIWEQHLELILMLTNLEEYSKTKCAKYWPDKCDGDKCFGDITVTHVQETRYSDYIVRELRISRNAPGKDKEERQITQYHYLVWKDFMAPEHPNGIIKFIKRVNEAYSIEKGCILIHCSAGVGRTGTLVALDCLLQQLKEEEHVSIFNTICDLRHQRNFLVQSLKQYIFIYRALMEVAQYGDTEIGANELKVTVDKLRQCDKDRAKCKLEEEFENILNAFEDRKSCSVAKGDENREKNRSDVVIPYDRNRVILTPLSGKEHSTYINASFIEGYDNTESFIITQDPTESTINDFWRMISEQGISVIVMLSELGEGKCPRYWPDEDEGTYDHITVRYEQAESCPYYTRREMYIKSRDCDDQRVIHLQYHGWPTVDGEVPEVTRGLIELVDHSQASLVHNDCSPSMVVHCSLGSDRSSMFVGLTILVQQLRTEKRVDVFTVTRKLRSQRNGLINSYAQYEFLHRAIVNYAELHGLCD</sequence>
<feature type="domain" description="Fibronectin type-III" evidence="16">
    <location>
        <begin position="337"/>
        <end position="433"/>
    </location>
</feature>
<dbReference type="PROSITE" id="PS50056">
    <property type="entry name" value="TYR_PHOSPHATASE_2"/>
    <property type="match status" value="2"/>
</dbReference>
<keyword evidence="9" id="KW-1015">Disulfide bond</keyword>
<protein>
    <recommendedName>
        <fullName evidence="2">protein-tyrosine-phosphatase</fullName>
        <ecNumber evidence="2">3.1.3.48</ecNumber>
    </recommendedName>
</protein>
<comment type="subcellular location">
    <subcellularLocation>
        <location evidence="1">Membrane</location>
        <topology evidence="1">Single-pass membrane protein</topology>
    </subcellularLocation>
</comment>
<evidence type="ECO:0000256" key="12">
    <source>
        <dbReference type="SAM" id="SignalP"/>
    </source>
</evidence>
<dbReference type="FunCoup" id="D7EL55">
    <property type="interactions" value="56"/>
</dbReference>
<feature type="domain" description="Ig-like" evidence="15">
    <location>
        <begin position="143"/>
        <end position="235"/>
    </location>
</feature>
<evidence type="ECO:0000256" key="8">
    <source>
        <dbReference type="ARBA" id="ARBA00023136"/>
    </source>
</evidence>
<evidence type="ECO:0000256" key="3">
    <source>
        <dbReference type="ARBA" id="ARBA00022692"/>
    </source>
</evidence>
<dbReference type="Pfam" id="PF00102">
    <property type="entry name" value="Y_phosphatase"/>
    <property type="match status" value="2"/>
</dbReference>
<accession>D7EL55</accession>
<evidence type="ECO:0000259" key="14">
    <source>
        <dbReference type="PROSITE" id="PS50056"/>
    </source>
</evidence>
<dbReference type="SMART" id="SM00194">
    <property type="entry name" value="PTPc"/>
    <property type="match status" value="2"/>
</dbReference>
<feature type="signal peptide" evidence="12">
    <location>
        <begin position="1"/>
        <end position="27"/>
    </location>
</feature>
<evidence type="ECO:0000256" key="5">
    <source>
        <dbReference type="ARBA" id="ARBA00022801"/>
    </source>
</evidence>
<dbReference type="GO" id="GO:0009653">
    <property type="term" value="P:anatomical structure morphogenesis"/>
    <property type="evidence" value="ECO:0007669"/>
    <property type="project" value="UniProtKB-ARBA"/>
</dbReference>
<dbReference type="Pfam" id="PF13927">
    <property type="entry name" value="Ig_3"/>
    <property type="match status" value="1"/>
</dbReference>